<accession>A0A1G9UQD2</accession>
<dbReference type="Pfam" id="PF12028">
    <property type="entry name" value="DUF3515"/>
    <property type="match status" value="1"/>
</dbReference>
<name>A0A1G9UQD2_9ACTN</name>
<proteinExistence type="predicted"/>
<feature type="signal peptide" evidence="1">
    <location>
        <begin position="1"/>
        <end position="20"/>
    </location>
</feature>
<protein>
    <recommendedName>
        <fullName evidence="4">DUF3515 domain-containing protein</fullName>
    </recommendedName>
</protein>
<keyword evidence="1" id="KW-0732">Signal</keyword>
<evidence type="ECO:0000313" key="3">
    <source>
        <dbReference type="Proteomes" id="UP000199004"/>
    </source>
</evidence>
<dbReference type="STRING" id="1005944.SAMN05192576_0511"/>
<reference evidence="2 3" key="1">
    <citation type="submission" date="2016-10" db="EMBL/GenBank/DDBJ databases">
        <authorList>
            <person name="de Groot N.N."/>
        </authorList>
    </citation>
    <scope>NUCLEOTIDE SEQUENCE [LARGE SCALE GENOMIC DNA]</scope>
    <source>
        <strain evidence="2 3">CGMCC 1.11147</strain>
    </source>
</reference>
<organism evidence="2 3">
    <name type="scientific">Nocardioides szechwanensis</name>
    <dbReference type="NCBI Taxonomy" id="1005944"/>
    <lineage>
        <taxon>Bacteria</taxon>
        <taxon>Bacillati</taxon>
        <taxon>Actinomycetota</taxon>
        <taxon>Actinomycetes</taxon>
        <taxon>Propionibacteriales</taxon>
        <taxon>Nocardioidaceae</taxon>
        <taxon>Nocardioides</taxon>
    </lineage>
</organism>
<sequence>MSVGLPVLAACLAVALTACGGAPEIDSVGLDADERAACQALVDALPDSLDDLERGEVEPDDALGAAWGDPAIVLTCGAEEPEEFDEFSACDEVLGVGWFSPPDQLKVEQQDEDATLWAMSHSPLVQLEVPADYRPDGVAAALAQLAEVVTAELDEVRACH</sequence>
<keyword evidence="3" id="KW-1185">Reference proteome</keyword>
<dbReference type="RefSeq" id="WP_091021599.1">
    <property type="nucleotide sequence ID" value="NZ_BKAE01000004.1"/>
</dbReference>
<gene>
    <name evidence="2" type="ORF">SAMN05192576_0511</name>
</gene>
<dbReference type="InterPro" id="IPR021903">
    <property type="entry name" value="DUF3515"/>
</dbReference>
<dbReference type="AlphaFoldDB" id="A0A1G9UQD2"/>
<dbReference type="EMBL" id="FNIC01000001">
    <property type="protein sequence ID" value="SDM62138.1"/>
    <property type="molecule type" value="Genomic_DNA"/>
</dbReference>
<evidence type="ECO:0000313" key="2">
    <source>
        <dbReference type="EMBL" id="SDM62138.1"/>
    </source>
</evidence>
<feature type="chain" id="PRO_5039054212" description="DUF3515 domain-containing protein" evidence="1">
    <location>
        <begin position="21"/>
        <end position="160"/>
    </location>
</feature>
<dbReference type="Proteomes" id="UP000199004">
    <property type="component" value="Unassembled WGS sequence"/>
</dbReference>
<evidence type="ECO:0000256" key="1">
    <source>
        <dbReference type="SAM" id="SignalP"/>
    </source>
</evidence>
<evidence type="ECO:0008006" key="4">
    <source>
        <dbReference type="Google" id="ProtNLM"/>
    </source>
</evidence>
<dbReference type="OrthoDB" id="3213819at2"/>